<keyword evidence="2" id="KW-1185">Reference proteome</keyword>
<dbReference type="OrthoDB" id="1683407at2"/>
<evidence type="ECO:0000313" key="1">
    <source>
        <dbReference type="EMBL" id="EAX48418.1"/>
    </source>
</evidence>
<comment type="caution">
    <text evidence="1">The sequence shown here is derived from an EMBL/GenBank/DDBJ whole genome shotgun (WGS) entry which is preliminary data.</text>
</comment>
<dbReference type="EMBL" id="AAWL01000003">
    <property type="protein sequence ID" value="EAX48418.1"/>
    <property type="molecule type" value="Genomic_DNA"/>
</dbReference>
<protein>
    <submittedName>
        <fullName evidence="1">Uncharacterized protein</fullName>
    </submittedName>
</protein>
<reference evidence="1 2" key="2">
    <citation type="submission" date="2007-01" db="EMBL/GenBank/DDBJ databases">
        <title>Sequencing of the draft genome and assembly of Thermosinus carboxydivorans Nor1.</title>
        <authorList>
            <consortium name="US DOE Joint Genome Institute (JGI-PGF)"/>
            <person name="Copeland A."/>
            <person name="Lucas S."/>
            <person name="Lapidus A."/>
            <person name="Barry K."/>
            <person name="Glavina del Rio T."/>
            <person name="Dalin E."/>
            <person name="Tice H."/>
            <person name="Bruce D."/>
            <person name="Pitluck S."/>
            <person name="Richardson P."/>
        </authorList>
    </citation>
    <scope>NUCLEOTIDE SEQUENCE [LARGE SCALE GENOMIC DNA]</scope>
    <source>
        <strain evidence="1 2">Nor1</strain>
    </source>
</reference>
<reference evidence="1 2" key="1">
    <citation type="submission" date="2007-01" db="EMBL/GenBank/DDBJ databases">
        <title>Annotation of the draft genome assembly of Thermosinus carboxydivorans Nor1.</title>
        <authorList>
            <consortium name="US DOE Joint Genome Institute (JGI-ORNL)"/>
            <person name="Larimer F."/>
            <person name="Land M."/>
            <person name="Hauser L."/>
        </authorList>
    </citation>
    <scope>NUCLEOTIDE SEQUENCE [LARGE SCALE GENOMIC DNA]</scope>
    <source>
        <strain evidence="1 2">Nor1</strain>
    </source>
</reference>
<dbReference type="eggNOG" id="ENOG50301J3">
    <property type="taxonomic scope" value="Bacteria"/>
</dbReference>
<dbReference type="AlphaFoldDB" id="A1HNR5"/>
<accession>A1HNR5</accession>
<dbReference type="RefSeq" id="WP_007288666.1">
    <property type="nucleotide sequence ID" value="NZ_AAWL01000003.1"/>
</dbReference>
<organism evidence="1 2">
    <name type="scientific">Thermosinus carboxydivorans Nor1</name>
    <dbReference type="NCBI Taxonomy" id="401526"/>
    <lineage>
        <taxon>Bacteria</taxon>
        <taxon>Bacillati</taxon>
        <taxon>Bacillota</taxon>
        <taxon>Negativicutes</taxon>
        <taxon>Selenomonadales</taxon>
        <taxon>Sporomusaceae</taxon>
        <taxon>Thermosinus</taxon>
    </lineage>
</organism>
<proteinExistence type="predicted"/>
<gene>
    <name evidence="1" type="ORF">TcarDRAFT_2368</name>
</gene>
<sequence>MGIFTQIRNECLIKELSRELNTDVLLFGFDGFVYFGNLQAIDDCRIAILTPAIEADTNAVEILTPGGERIEVEFANVDLWQVVAKGTGIAEDPLEENSNNANAAPPAPDAAAEVRTEAERQESHELIHQLRRRIGDEVVITTLGGFLFDGILTDVEDELAILRVQDIFVPGASEAISGDNVRSVIVNLEALTSVSGAAS</sequence>
<name>A1HNR5_9FIRM</name>
<evidence type="ECO:0000313" key="2">
    <source>
        <dbReference type="Proteomes" id="UP000005139"/>
    </source>
</evidence>
<dbReference type="Proteomes" id="UP000005139">
    <property type="component" value="Unassembled WGS sequence"/>
</dbReference>